<dbReference type="STRING" id="68170.GCA_000974445_04966"/>
<evidence type="ECO:0000313" key="5">
    <source>
        <dbReference type="EMBL" id="KJK43236.1"/>
    </source>
</evidence>
<dbReference type="EMBL" id="JYJG01000300">
    <property type="protein sequence ID" value="KJK43236.1"/>
    <property type="molecule type" value="Genomic_DNA"/>
</dbReference>
<dbReference type="GO" id="GO:0003941">
    <property type="term" value="F:L-serine ammonia-lyase activity"/>
    <property type="evidence" value="ECO:0007669"/>
    <property type="project" value="TreeGrafter"/>
</dbReference>
<comment type="cofactor">
    <cofactor evidence="1">
        <name>pyridoxal 5'-phosphate</name>
        <dbReference type="ChEBI" id="CHEBI:597326"/>
    </cofactor>
</comment>
<dbReference type="GO" id="GO:0004794">
    <property type="term" value="F:threonine deaminase activity"/>
    <property type="evidence" value="ECO:0007669"/>
    <property type="project" value="TreeGrafter"/>
</dbReference>
<dbReference type="PANTHER" id="PTHR48078:SF6">
    <property type="entry name" value="L-THREONINE DEHYDRATASE CATABOLIC TDCB"/>
    <property type="match status" value="1"/>
</dbReference>
<comment type="caution">
    <text evidence="5">The sequence shown here is derived from an EMBL/GenBank/DDBJ whole genome shotgun (WGS) entry which is preliminary data.</text>
</comment>
<protein>
    <submittedName>
        <fullName evidence="5">Threonine dehydratase</fullName>
    </submittedName>
</protein>
<dbReference type="InterPro" id="IPR050147">
    <property type="entry name" value="Ser/Thr_Dehydratase"/>
</dbReference>
<evidence type="ECO:0000256" key="2">
    <source>
        <dbReference type="ARBA" id="ARBA00022898"/>
    </source>
</evidence>
<dbReference type="GO" id="GO:0030170">
    <property type="term" value="F:pyridoxal phosphate binding"/>
    <property type="evidence" value="ECO:0007669"/>
    <property type="project" value="InterPro"/>
</dbReference>
<keyword evidence="3" id="KW-0456">Lyase</keyword>
<keyword evidence="2" id="KW-0663">Pyridoxal phosphate</keyword>
<dbReference type="NCBIfam" id="NF006094">
    <property type="entry name" value="PRK08246.1"/>
    <property type="match status" value="1"/>
</dbReference>
<feature type="domain" description="Tryptophan synthase beta chain-like PALP" evidence="4">
    <location>
        <begin position="10"/>
        <end position="280"/>
    </location>
</feature>
<gene>
    <name evidence="5" type="ORF">UK23_34100</name>
</gene>
<dbReference type="GO" id="GO:0006567">
    <property type="term" value="P:L-threonine catabolic process"/>
    <property type="evidence" value="ECO:0007669"/>
    <property type="project" value="TreeGrafter"/>
</dbReference>
<dbReference type="SUPFAM" id="SSF53686">
    <property type="entry name" value="Tryptophan synthase beta subunit-like PLP-dependent enzymes"/>
    <property type="match status" value="1"/>
</dbReference>
<dbReference type="GO" id="GO:0009097">
    <property type="term" value="P:isoleucine biosynthetic process"/>
    <property type="evidence" value="ECO:0007669"/>
    <property type="project" value="TreeGrafter"/>
</dbReference>
<name>A0A0F0GKZ0_LENAE</name>
<sequence>METGVMRTLSQYVRRTPTMHVTVDGRPLVFKLEHLQLTGSFKIRGAVNTLLSLNVSEVVTASGGNHGIAVAQAAQLLGAHATVFVPVTAPEAKTKRIEALGAKLIRHGNTYAEAAMAARDFGLPYIEAYNDPKVIEGQSTVTQEIVEDVPDVDTIAIAVGGGGLVAGAALASGGRHIIAVEPRHCCAMYNALAAGVPVDSEVNSIAADALGATRAGDLALEILQQHNVSSVLVSDVDILDARDRLWADFRLAVEPAGAAAFASFLKGDVPGELPCVVLCGANSEWQPR</sequence>
<reference evidence="5 6" key="1">
    <citation type="submission" date="2015-02" db="EMBL/GenBank/DDBJ databases">
        <authorList>
            <person name="Ju K.-S."/>
            <person name="Doroghazi J.R."/>
            <person name="Metcalf W."/>
        </authorList>
    </citation>
    <scope>NUCLEOTIDE SEQUENCE [LARGE SCALE GENOMIC DNA]</scope>
    <source>
        <strain evidence="5 6">NRRL B-16140</strain>
    </source>
</reference>
<dbReference type="InterPro" id="IPR036052">
    <property type="entry name" value="TrpB-like_PALP_sf"/>
</dbReference>
<dbReference type="Proteomes" id="UP000033393">
    <property type="component" value="Unassembled WGS sequence"/>
</dbReference>
<keyword evidence="6" id="KW-1185">Reference proteome</keyword>
<dbReference type="PANTHER" id="PTHR48078">
    <property type="entry name" value="THREONINE DEHYDRATASE, MITOCHONDRIAL-RELATED"/>
    <property type="match status" value="1"/>
</dbReference>
<evidence type="ECO:0000313" key="6">
    <source>
        <dbReference type="Proteomes" id="UP000033393"/>
    </source>
</evidence>
<dbReference type="Gene3D" id="3.40.50.1100">
    <property type="match status" value="2"/>
</dbReference>
<dbReference type="PATRIC" id="fig|68170.10.peg.8815"/>
<dbReference type="InterPro" id="IPR001926">
    <property type="entry name" value="TrpB-like_PALP"/>
</dbReference>
<dbReference type="AlphaFoldDB" id="A0A0F0GKZ0"/>
<dbReference type="Pfam" id="PF00291">
    <property type="entry name" value="PALP"/>
    <property type="match status" value="1"/>
</dbReference>
<accession>A0A0F0GKZ0</accession>
<evidence type="ECO:0000256" key="3">
    <source>
        <dbReference type="ARBA" id="ARBA00023239"/>
    </source>
</evidence>
<evidence type="ECO:0000259" key="4">
    <source>
        <dbReference type="Pfam" id="PF00291"/>
    </source>
</evidence>
<proteinExistence type="predicted"/>
<evidence type="ECO:0000256" key="1">
    <source>
        <dbReference type="ARBA" id="ARBA00001933"/>
    </source>
</evidence>
<dbReference type="PROSITE" id="PS00165">
    <property type="entry name" value="DEHYDRATASE_SER_THR"/>
    <property type="match status" value="1"/>
</dbReference>
<dbReference type="InterPro" id="IPR000634">
    <property type="entry name" value="Ser/Thr_deHydtase_PyrdxlP-BS"/>
</dbReference>
<dbReference type="GO" id="GO:0006565">
    <property type="term" value="P:L-serine catabolic process"/>
    <property type="evidence" value="ECO:0007669"/>
    <property type="project" value="TreeGrafter"/>
</dbReference>
<organism evidence="5 6">
    <name type="scientific">Lentzea aerocolonigenes</name>
    <name type="common">Lechevalieria aerocolonigenes</name>
    <name type="synonym">Saccharothrix aerocolonigenes</name>
    <dbReference type="NCBI Taxonomy" id="68170"/>
    <lineage>
        <taxon>Bacteria</taxon>
        <taxon>Bacillati</taxon>
        <taxon>Actinomycetota</taxon>
        <taxon>Actinomycetes</taxon>
        <taxon>Pseudonocardiales</taxon>
        <taxon>Pseudonocardiaceae</taxon>
        <taxon>Lentzea</taxon>
    </lineage>
</organism>